<evidence type="ECO:0000313" key="1">
    <source>
        <dbReference type="EMBL" id="QAA77232.1"/>
    </source>
</evidence>
<organism evidence="1 2">
    <name type="scientific">Bipolaricaulis sibiricus</name>
    <dbReference type="NCBI Taxonomy" id="2501609"/>
    <lineage>
        <taxon>Bacteria</taxon>
        <taxon>Candidatus Bipolaricaulota</taxon>
        <taxon>Candidatus Bipolaricaulia</taxon>
        <taxon>Candidatus Bipolaricaulales</taxon>
        <taxon>Candidatus Bipolaricaulaceae</taxon>
        <taxon>Candidatus Bipolaricaulis</taxon>
    </lineage>
</organism>
<evidence type="ECO:0000313" key="2">
    <source>
        <dbReference type="Proteomes" id="UP000287233"/>
    </source>
</evidence>
<sequence>MKHSALALAAAIVLGVPGVGLEVARPVLFLSEPLVVWTVPGEDSPRVSLGPLDVPLDWCTTWDGERTRWEGAFPAFSPPGVWMVCTDHSCEAFLRVPDVMGIVEVRALPGTALVLAGQEGFVGKTGWAWFVVPPGEHVLGASMSGQQSCYRVLVYPAERVTVSLVLASLGTSSGAVVPGHTVTLYVHLLSPRDLPSAYGELELPEGWEAMPLEGVHEPVRRGEVAVRCWRVVVPPSAAVGEYVVRMGFPDLGLEAQVPVVVTPRLSPREVVCHWDLAADGLDLSLPCRLTYDRLLWAATFVGQELPYTGRVFTQAELNALAAEWAAGP</sequence>
<dbReference type="KEGG" id="bih:BIP78_1466"/>
<proteinExistence type="predicted"/>
<protein>
    <recommendedName>
        <fullName evidence="3">Alpha-galactosidase NEW3 domain-containing protein</fullName>
    </recommendedName>
</protein>
<dbReference type="EMBL" id="CP034928">
    <property type="protein sequence ID" value="QAA77232.1"/>
    <property type="molecule type" value="Genomic_DNA"/>
</dbReference>
<dbReference type="Proteomes" id="UP000287233">
    <property type="component" value="Chromosome"/>
</dbReference>
<gene>
    <name evidence="1" type="ORF">BIP78_1466</name>
</gene>
<name>A0A410FW78_BIPS1</name>
<dbReference type="AlphaFoldDB" id="A0A410FW78"/>
<accession>A0A410FW78</accession>
<reference evidence="2" key="1">
    <citation type="submission" date="2018-12" db="EMBL/GenBank/DDBJ databases">
        <title>Complete genome sequence of an uncultured bacterium of the candidate phylum Bipolaricaulota.</title>
        <authorList>
            <person name="Kadnikov V.V."/>
            <person name="Mardanov A.V."/>
            <person name="Beletsky A.V."/>
            <person name="Frank Y.A."/>
            <person name="Karnachuk O.V."/>
            <person name="Ravin N.V."/>
        </authorList>
    </citation>
    <scope>NUCLEOTIDE SEQUENCE [LARGE SCALE GENOMIC DNA]</scope>
</reference>
<evidence type="ECO:0008006" key="3">
    <source>
        <dbReference type="Google" id="ProtNLM"/>
    </source>
</evidence>